<dbReference type="SUPFAM" id="SSF47336">
    <property type="entry name" value="ACP-like"/>
    <property type="match status" value="1"/>
</dbReference>
<evidence type="ECO:0000259" key="1">
    <source>
        <dbReference type="PROSITE" id="PS50075"/>
    </source>
</evidence>
<dbReference type="AlphaFoldDB" id="A0A1R0KQS4"/>
<accession>A0A1R0KQS4</accession>
<dbReference type="InterPro" id="IPR036736">
    <property type="entry name" value="ACP-like_sf"/>
</dbReference>
<dbReference type="OrthoDB" id="4564178at2"/>
<sequence length="83" mass="9310">METINRERAARIKEIVCEILELDQDEVTDTSLFDEDHGADSLRSIEILAALEREYSVIIDQNELSRMVNLKSVCEVVGEVSGG</sequence>
<evidence type="ECO:0000313" key="3">
    <source>
        <dbReference type="Proteomes" id="UP000187486"/>
    </source>
</evidence>
<proteinExistence type="predicted"/>
<keyword evidence="3" id="KW-1185">Reference proteome</keyword>
<gene>
    <name evidence="2" type="ORF">BS329_20480</name>
</gene>
<organism evidence="2 3">
    <name type="scientific">Amycolatopsis coloradensis</name>
    <dbReference type="NCBI Taxonomy" id="76021"/>
    <lineage>
        <taxon>Bacteria</taxon>
        <taxon>Bacillati</taxon>
        <taxon>Actinomycetota</taxon>
        <taxon>Actinomycetes</taxon>
        <taxon>Pseudonocardiales</taxon>
        <taxon>Pseudonocardiaceae</taxon>
        <taxon>Amycolatopsis</taxon>
    </lineage>
</organism>
<protein>
    <submittedName>
        <fullName evidence="2">Polyketide-8 synthase acyl carrier protein</fullName>
    </submittedName>
</protein>
<dbReference type="Pfam" id="PF00550">
    <property type="entry name" value="PP-binding"/>
    <property type="match status" value="1"/>
</dbReference>
<dbReference type="EMBL" id="MQUQ01000011">
    <property type="protein sequence ID" value="OLZ50011.1"/>
    <property type="molecule type" value="Genomic_DNA"/>
</dbReference>
<dbReference type="Proteomes" id="UP000187486">
    <property type="component" value="Unassembled WGS sequence"/>
</dbReference>
<name>A0A1R0KQS4_9PSEU</name>
<dbReference type="InterPro" id="IPR009081">
    <property type="entry name" value="PP-bd_ACP"/>
</dbReference>
<feature type="domain" description="Carrier" evidence="1">
    <location>
        <begin position="6"/>
        <end position="83"/>
    </location>
</feature>
<evidence type="ECO:0000313" key="2">
    <source>
        <dbReference type="EMBL" id="OLZ50011.1"/>
    </source>
</evidence>
<reference evidence="2 3" key="1">
    <citation type="submission" date="2016-01" db="EMBL/GenBank/DDBJ databases">
        <title>Amycolatopsis coloradensis genome sequencing and assembly.</title>
        <authorList>
            <person name="Mayilraj S."/>
        </authorList>
    </citation>
    <scope>NUCLEOTIDE SEQUENCE [LARGE SCALE GENOMIC DNA]</scope>
    <source>
        <strain evidence="2 3">DSM 44225</strain>
    </source>
</reference>
<dbReference type="Gene3D" id="1.10.1200.10">
    <property type="entry name" value="ACP-like"/>
    <property type="match status" value="1"/>
</dbReference>
<dbReference type="STRING" id="76021.BS329_20480"/>
<dbReference type="PROSITE" id="PS50075">
    <property type="entry name" value="CARRIER"/>
    <property type="match status" value="1"/>
</dbReference>
<dbReference type="RefSeq" id="WP_076162862.1">
    <property type="nucleotide sequence ID" value="NZ_JBEZVB010000014.1"/>
</dbReference>
<comment type="caution">
    <text evidence="2">The sequence shown here is derived from an EMBL/GenBank/DDBJ whole genome shotgun (WGS) entry which is preliminary data.</text>
</comment>